<feature type="domain" description="N-(5'phosphoribosyl) anthranilate isomerase (PRAI)" evidence="10">
    <location>
        <begin position="5"/>
        <end position="198"/>
    </location>
</feature>
<protein>
    <recommendedName>
        <fullName evidence="4 9">N-(5'-phosphoribosyl)anthranilate isomerase</fullName>
        <shortName evidence="9">PRAI</shortName>
        <ecNumber evidence="3 9">5.3.1.24</ecNumber>
    </recommendedName>
</protein>
<dbReference type="InterPro" id="IPR044643">
    <property type="entry name" value="TrpF_fam"/>
</dbReference>
<dbReference type="Proteomes" id="UP001331936">
    <property type="component" value="Unassembled WGS sequence"/>
</dbReference>
<dbReference type="HAMAP" id="MF_00135">
    <property type="entry name" value="PRAI"/>
    <property type="match status" value="1"/>
</dbReference>
<dbReference type="Pfam" id="PF00697">
    <property type="entry name" value="PRAI"/>
    <property type="match status" value="1"/>
</dbReference>
<evidence type="ECO:0000256" key="3">
    <source>
        <dbReference type="ARBA" id="ARBA00012572"/>
    </source>
</evidence>
<dbReference type="InterPro" id="IPR011060">
    <property type="entry name" value="RibuloseP-bd_barrel"/>
</dbReference>
<dbReference type="PANTHER" id="PTHR42894:SF1">
    <property type="entry name" value="N-(5'-PHOSPHORIBOSYL)ANTHRANILATE ISOMERASE"/>
    <property type="match status" value="1"/>
</dbReference>
<proteinExistence type="inferred from homology"/>
<comment type="caution">
    <text evidence="11">The sequence shown here is derived from an EMBL/GenBank/DDBJ whole genome shotgun (WGS) entry which is preliminary data.</text>
</comment>
<dbReference type="GO" id="GO:0016853">
    <property type="term" value="F:isomerase activity"/>
    <property type="evidence" value="ECO:0007669"/>
    <property type="project" value="UniProtKB-KW"/>
</dbReference>
<keyword evidence="5 9" id="KW-0028">Amino-acid biosynthesis</keyword>
<organism evidence="11 12">
    <name type="scientific">Rhodococcus chondri</name>
    <dbReference type="NCBI Taxonomy" id="3065941"/>
    <lineage>
        <taxon>Bacteria</taxon>
        <taxon>Bacillati</taxon>
        <taxon>Actinomycetota</taxon>
        <taxon>Actinomycetes</taxon>
        <taxon>Mycobacteriales</taxon>
        <taxon>Nocardiaceae</taxon>
        <taxon>Rhodococcus</taxon>
    </lineage>
</organism>
<evidence type="ECO:0000256" key="5">
    <source>
        <dbReference type="ARBA" id="ARBA00022605"/>
    </source>
</evidence>
<dbReference type="PANTHER" id="PTHR42894">
    <property type="entry name" value="N-(5'-PHOSPHORIBOSYL)ANTHRANILATE ISOMERASE"/>
    <property type="match status" value="1"/>
</dbReference>
<sequence>MTFIKMCGLRDEAVVDHAIALGVDAVGFVFADSPRRVSAEQAVRLRSRVPAATIAVGVYVRMPLDEVVATARAANLDHVQVHDLRSADDVRVLHEAGLTVIRAVNTTGVETASAEAPSEDFGADLLLVDGAVAGAGVSWDWQDRSSLPSGRWILAGGLTPDNVARAVTTSGAWGVDVSSGIESRRGVKDPALMTAFAEAVRHAPRAGSASDGI</sequence>
<dbReference type="EC" id="5.3.1.24" evidence="3 9"/>
<keyword evidence="7 9" id="KW-0057">Aromatic amino acid biosynthesis</keyword>
<dbReference type="RefSeq" id="WP_330154376.1">
    <property type="nucleotide sequence ID" value="NZ_JAUZMZ010000222.1"/>
</dbReference>
<evidence type="ECO:0000259" key="10">
    <source>
        <dbReference type="Pfam" id="PF00697"/>
    </source>
</evidence>
<evidence type="ECO:0000256" key="2">
    <source>
        <dbReference type="ARBA" id="ARBA00004664"/>
    </source>
</evidence>
<evidence type="ECO:0000313" key="11">
    <source>
        <dbReference type="EMBL" id="MEE2035032.1"/>
    </source>
</evidence>
<keyword evidence="6 9" id="KW-0822">Tryptophan biosynthesis</keyword>
<comment type="pathway">
    <text evidence="2 9">Amino-acid biosynthesis; L-tryptophan biosynthesis; L-tryptophan from chorismate: step 3/5.</text>
</comment>
<dbReference type="EMBL" id="JAUZMZ010000222">
    <property type="protein sequence ID" value="MEE2035032.1"/>
    <property type="molecule type" value="Genomic_DNA"/>
</dbReference>
<reference evidence="11 12" key="1">
    <citation type="submission" date="2023-08" db="EMBL/GenBank/DDBJ databases">
        <authorList>
            <person name="Girao M."/>
            <person name="Carvalho M.F."/>
        </authorList>
    </citation>
    <scope>NUCLEOTIDE SEQUENCE [LARGE SCALE GENOMIC DNA]</scope>
    <source>
        <strain evidence="11 12">CC-R104</strain>
    </source>
</reference>
<comment type="similarity">
    <text evidence="9">Belongs to the TrpF family.</text>
</comment>
<name>A0ABU7JYY8_9NOCA</name>
<dbReference type="InterPro" id="IPR001240">
    <property type="entry name" value="PRAI_dom"/>
</dbReference>
<evidence type="ECO:0000256" key="4">
    <source>
        <dbReference type="ARBA" id="ARBA00022272"/>
    </source>
</evidence>
<evidence type="ECO:0000256" key="8">
    <source>
        <dbReference type="ARBA" id="ARBA00023235"/>
    </source>
</evidence>
<evidence type="ECO:0000256" key="6">
    <source>
        <dbReference type="ARBA" id="ARBA00022822"/>
    </source>
</evidence>
<evidence type="ECO:0000313" key="12">
    <source>
        <dbReference type="Proteomes" id="UP001331936"/>
    </source>
</evidence>
<dbReference type="Gene3D" id="3.20.20.70">
    <property type="entry name" value="Aldolase class I"/>
    <property type="match status" value="1"/>
</dbReference>
<accession>A0ABU7JYY8</accession>
<comment type="catalytic activity">
    <reaction evidence="1 9">
        <text>N-(5-phospho-beta-D-ribosyl)anthranilate = 1-(2-carboxyphenylamino)-1-deoxy-D-ribulose 5-phosphate</text>
        <dbReference type="Rhea" id="RHEA:21540"/>
        <dbReference type="ChEBI" id="CHEBI:18277"/>
        <dbReference type="ChEBI" id="CHEBI:58613"/>
        <dbReference type="EC" id="5.3.1.24"/>
    </reaction>
</comment>
<gene>
    <name evidence="9" type="primary">trpF</name>
    <name evidence="11" type="ORF">Q8814_23470</name>
</gene>
<keyword evidence="8 9" id="KW-0413">Isomerase</keyword>
<dbReference type="SUPFAM" id="SSF51366">
    <property type="entry name" value="Ribulose-phoshate binding barrel"/>
    <property type="match status" value="1"/>
</dbReference>
<evidence type="ECO:0000256" key="1">
    <source>
        <dbReference type="ARBA" id="ARBA00001164"/>
    </source>
</evidence>
<dbReference type="InterPro" id="IPR013785">
    <property type="entry name" value="Aldolase_TIM"/>
</dbReference>
<evidence type="ECO:0000256" key="9">
    <source>
        <dbReference type="HAMAP-Rule" id="MF_00135"/>
    </source>
</evidence>
<keyword evidence="12" id="KW-1185">Reference proteome</keyword>
<dbReference type="CDD" id="cd00405">
    <property type="entry name" value="PRAI"/>
    <property type="match status" value="1"/>
</dbReference>
<evidence type="ECO:0000256" key="7">
    <source>
        <dbReference type="ARBA" id="ARBA00023141"/>
    </source>
</evidence>